<evidence type="ECO:0000313" key="3">
    <source>
        <dbReference type="Proteomes" id="UP000799291"/>
    </source>
</evidence>
<proteinExistence type="predicted"/>
<name>A0A6G1JJB8_9PLEO</name>
<keyword evidence="1" id="KW-0732">Signal</keyword>
<reference evidence="2" key="1">
    <citation type="journal article" date="2020" name="Stud. Mycol.">
        <title>101 Dothideomycetes genomes: a test case for predicting lifestyles and emergence of pathogens.</title>
        <authorList>
            <person name="Haridas S."/>
            <person name="Albert R."/>
            <person name="Binder M."/>
            <person name="Bloem J."/>
            <person name="Labutti K."/>
            <person name="Salamov A."/>
            <person name="Andreopoulos B."/>
            <person name="Baker S."/>
            <person name="Barry K."/>
            <person name="Bills G."/>
            <person name="Bluhm B."/>
            <person name="Cannon C."/>
            <person name="Castanera R."/>
            <person name="Culley D."/>
            <person name="Daum C."/>
            <person name="Ezra D."/>
            <person name="Gonzalez J."/>
            <person name="Henrissat B."/>
            <person name="Kuo A."/>
            <person name="Liang C."/>
            <person name="Lipzen A."/>
            <person name="Lutzoni F."/>
            <person name="Magnuson J."/>
            <person name="Mondo S."/>
            <person name="Nolan M."/>
            <person name="Ohm R."/>
            <person name="Pangilinan J."/>
            <person name="Park H.-J."/>
            <person name="Ramirez L."/>
            <person name="Alfaro M."/>
            <person name="Sun H."/>
            <person name="Tritt A."/>
            <person name="Yoshinaga Y."/>
            <person name="Zwiers L.-H."/>
            <person name="Turgeon B."/>
            <person name="Goodwin S."/>
            <person name="Spatafora J."/>
            <person name="Crous P."/>
            <person name="Grigoriev I."/>
        </authorList>
    </citation>
    <scope>NUCLEOTIDE SEQUENCE</scope>
    <source>
        <strain evidence="2">CBS 122367</strain>
    </source>
</reference>
<accession>A0A6G1JJB8</accession>
<evidence type="ECO:0000256" key="1">
    <source>
        <dbReference type="SAM" id="SignalP"/>
    </source>
</evidence>
<dbReference type="Proteomes" id="UP000799291">
    <property type="component" value="Unassembled WGS sequence"/>
</dbReference>
<feature type="signal peptide" evidence="1">
    <location>
        <begin position="1"/>
        <end position="19"/>
    </location>
</feature>
<protein>
    <submittedName>
        <fullName evidence="2">Uncharacterized protein</fullName>
    </submittedName>
</protein>
<dbReference type="AlphaFoldDB" id="A0A6G1JJB8"/>
<gene>
    <name evidence="2" type="ORF">K458DRAFT_383637</name>
</gene>
<feature type="chain" id="PRO_5026189611" evidence="1">
    <location>
        <begin position="20"/>
        <end position="126"/>
    </location>
</feature>
<organism evidence="2 3">
    <name type="scientific">Lentithecium fluviatile CBS 122367</name>
    <dbReference type="NCBI Taxonomy" id="1168545"/>
    <lineage>
        <taxon>Eukaryota</taxon>
        <taxon>Fungi</taxon>
        <taxon>Dikarya</taxon>
        <taxon>Ascomycota</taxon>
        <taxon>Pezizomycotina</taxon>
        <taxon>Dothideomycetes</taxon>
        <taxon>Pleosporomycetidae</taxon>
        <taxon>Pleosporales</taxon>
        <taxon>Massarineae</taxon>
        <taxon>Lentitheciaceae</taxon>
        <taxon>Lentithecium</taxon>
    </lineage>
</organism>
<sequence length="126" mass="14397">MSLLRLLITISLIHAGVQAVGLRQILYDLYGMADTVNHNFPTCQLAEDFTDHYPPNNSTLLELGHLELPLSESNRELIDGPVYPNFEWWNLWASWISQEDMDLAYRAMLPALRLASQLISSDHMLD</sequence>
<keyword evidence="3" id="KW-1185">Reference proteome</keyword>
<dbReference type="EMBL" id="MU005571">
    <property type="protein sequence ID" value="KAF2690528.1"/>
    <property type="molecule type" value="Genomic_DNA"/>
</dbReference>
<evidence type="ECO:0000313" key="2">
    <source>
        <dbReference type="EMBL" id="KAF2690528.1"/>
    </source>
</evidence>